<comment type="caution">
    <text evidence="2">The sequence shown here is derived from an EMBL/GenBank/DDBJ whole genome shotgun (WGS) entry which is preliminary data.</text>
</comment>
<evidence type="ECO:0000256" key="1">
    <source>
        <dbReference type="SAM" id="Coils"/>
    </source>
</evidence>
<dbReference type="Proteomes" id="UP000683925">
    <property type="component" value="Unassembled WGS sequence"/>
</dbReference>
<evidence type="ECO:0000313" key="3">
    <source>
        <dbReference type="Proteomes" id="UP000683925"/>
    </source>
</evidence>
<accession>A0A8S1T3H9</accession>
<gene>
    <name evidence="2" type="ORF">POCTA_138.1.T0210045</name>
</gene>
<dbReference type="EMBL" id="CAJJDP010000021">
    <property type="protein sequence ID" value="CAD8148301.1"/>
    <property type="molecule type" value="Genomic_DNA"/>
</dbReference>
<keyword evidence="1" id="KW-0175">Coiled coil</keyword>
<keyword evidence="3" id="KW-1185">Reference proteome</keyword>
<reference evidence="2" key="1">
    <citation type="submission" date="2021-01" db="EMBL/GenBank/DDBJ databases">
        <authorList>
            <consortium name="Genoscope - CEA"/>
            <person name="William W."/>
        </authorList>
    </citation>
    <scope>NUCLEOTIDE SEQUENCE</scope>
</reference>
<feature type="coiled-coil region" evidence="1">
    <location>
        <begin position="259"/>
        <end position="286"/>
    </location>
</feature>
<proteinExistence type="predicted"/>
<protein>
    <submittedName>
        <fullName evidence="2">Uncharacterized protein</fullName>
    </submittedName>
</protein>
<dbReference type="OrthoDB" id="291837at2759"/>
<dbReference type="OMA" id="VLRIQFQ"/>
<dbReference type="AlphaFoldDB" id="A0A8S1T3H9"/>
<name>A0A8S1T3H9_PAROT</name>
<evidence type="ECO:0000313" key="2">
    <source>
        <dbReference type="EMBL" id="CAD8148301.1"/>
    </source>
</evidence>
<sequence>MQKVSQINKQEKIQAGWLLNSQHEYQSLLNASFRKQLQEDSQILQESLIENLTTELCLNAEECKQELKMYKTSRVMGSSLERQVKFDKHVLFQMKDHKPVKQFPIYKSIEVENKANHSNNWQEKKGDTARLSIEFEKDHTRVLIYMKDENQALKWQRHLIIQKLLQLKSKQLAKCFGYCYQEYEDKFTFIWALKFAQQLEQFAIETNRQKKRKAQVDANYLIQQERKLIGFHIKTWLKKSQKLLKDEQDYLDQQKQLSLQQQQQQSQQDQEQIEQERLRKEKMRIQMLGNLIQNHVQPKNSVIQKFFLGWQQRSNFIYHTNPKKFSIRIIRMYIQNNIQLIRPLLELRFVSERTEETKDIECIKILDGLQYNIQQSPYFTCRLLAQMNQQRRRDYTAWGFKDGLLGLQGRTFMTVENLGFQDYIDFQIIDTIRTNTSSKVLRIQFQDLIKYLYEGRSFWIALEYEQSKIFVEMDLLEHSNIDPIFLDRLKYIQLNAVLRKVGIKMIEQRTPLPIIETVKFGLEIDRYSDDIQNLYQRLYIENICLQPQCQPASWFTQLNCFEKVVRPVTEILKRNYLEFTDASDNVQIYFQIKSIPNLRLPLLKDVDDFITKLPVVQENQHKQCQGVLTSFLIYCNVRTIQLNVSFLTILFQIANKFICIAHPHFLYDLSKPVFGNKYDSEAQAFWLFTGFVELMRSVHFPLVKEDTLFCPQEIVMQYMEVLHKEIVQHCKNYDIAVENVFFEILSSFYTSLVQSMPLCNIWNLIIKKISANKCAYQLVLIVFIEELSYKLLFCQNSEDFKNAISLQAQLMDIQQLEAAYSGCESNLNRIINAEQSFHESVEHSNIHQPLVQDC</sequence>
<organism evidence="2 3">
    <name type="scientific">Paramecium octaurelia</name>
    <dbReference type="NCBI Taxonomy" id="43137"/>
    <lineage>
        <taxon>Eukaryota</taxon>
        <taxon>Sar</taxon>
        <taxon>Alveolata</taxon>
        <taxon>Ciliophora</taxon>
        <taxon>Intramacronucleata</taxon>
        <taxon>Oligohymenophorea</taxon>
        <taxon>Peniculida</taxon>
        <taxon>Parameciidae</taxon>
        <taxon>Paramecium</taxon>
    </lineage>
</organism>